<dbReference type="EMBL" id="JADEWZ010000022">
    <property type="protein sequence ID" value="MBE9117230.1"/>
    <property type="molecule type" value="Genomic_DNA"/>
</dbReference>
<dbReference type="InterPro" id="IPR045351">
    <property type="entry name" value="DUF6531"/>
</dbReference>
<accession>A0A8J7DY46</accession>
<protein>
    <recommendedName>
        <fullName evidence="1">DUF6531 domain-containing protein</fullName>
    </recommendedName>
</protein>
<name>A0A8J7DY46_9CYAN</name>
<organism evidence="2 3">
    <name type="scientific">Lusitaniella coriacea LEGE 07157</name>
    <dbReference type="NCBI Taxonomy" id="945747"/>
    <lineage>
        <taxon>Bacteria</taxon>
        <taxon>Bacillati</taxon>
        <taxon>Cyanobacteriota</taxon>
        <taxon>Cyanophyceae</taxon>
        <taxon>Spirulinales</taxon>
        <taxon>Lusitaniellaceae</taxon>
        <taxon>Lusitaniella</taxon>
    </lineage>
</organism>
<reference evidence="2" key="1">
    <citation type="submission" date="2020-10" db="EMBL/GenBank/DDBJ databases">
        <authorList>
            <person name="Castelo-Branco R."/>
            <person name="Eusebio N."/>
            <person name="Adriana R."/>
            <person name="Vieira A."/>
            <person name="Brugerolle De Fraissinette N."/>
            <person name="Rezende De Castro R."/>
            <person name="Schneider M.P."/>
            <person name="Vasconcelos V."/>
            <person name="Leao P.N."/>
        </authorList>
    </citation>
    <scope>NUCLEOTIDE SEQUENCE</scope>
    <source>
        <strain evidence="2">LEGE 07157</strain>
    </source>
</reference>
<comment type="caution">
    <text evidence="2">The sequence shown here is derived from an EMBL/GenBank/DDBJ whole genome shotgun (WGS) entry which is preliminary data.</text>
</comment>
<proteinExistence type="predicted"/>
<sequence>MDVTGELKLGNFQLSFTDLEVPVTGIPISVTRTYDSLTAAQQDNFGYGWRLEFRDTNLQTSLPPRTEQQELLDEYPAFRDGTKVYITLPGGKRETFTFKTRPHPITLAAFRAGVPIPESARFYLPFFVSEEGSEVALKVDENVLLRNKNTGNYISPNGLNYNPIQTLFGGKYTLTTKEGIEYEINAKSGDLNKVTDLNGNTLTYSEGGIVSSAGKEVKFERDAQGRISAVIDPAGERITYEYTPMAI</sequence>
<dbReference type="Proteomes" id="UP000654482">
    <property type="component" value="Unassembled WGS sequence"/>
</dbReference>
<dbReference type="AlphaFoldDB" id="A0A8J7DY46"/>
<evidence type="ECO:0000259" key="1">
    <source>
        <dbReference type="Pfam" id="PF20148"/>
    </source>
</evidence>
<dbReference type="Pfam" id="PF20148">
    <property type="entry name" value="DUF6531"/>
    <property type="match status" value="1"/>
</dbReference>
<evidence type="ECO:0000313" key="3">
    <source>
        <dbReference type="Proteomes" id="UP000654482"/>
    </source>
</evidence>
<evidence type="ECO:0000313" key="2">
    <source>
        <dbReference type="EMBL" id="MBE9117230.1"/>
    </source>
</evidence>
<feature type="domain" description="DUF6531" evidence="1">
    <location>
        <begin position="9"/>
        <end position="54"/>
    </location>
</feature>
<gene>
    <name evidence="2" type="ORF">IQ249_15120</name>
</gene>
<keyword evidence="3" id="KW-1185">Reference proteome</keyword>